<dbReference type="Gene3D" id="3.40.50.2000">
    <property type="entry name" value="Glycogen Phosphorylase B"/>
    <property type="match status" value="3"/>
</dbReference>
<proteinExistence type="predicted"/>
<protein>
    <submittedName>
        <fullName evidence="1">Cyanohydrin beta-glucosyltransferase</fullName>
    </submittedName>
</protein>
<organism evidence="1">
    <name type="scientific">Aegilops tauschii</name>
    <name type="common">Tausch's goatgrass</name>
    <name type="synonym">Aegilops squarrosa</name>
    <dbReference type="NCBI Taxonomy" id="37682"/>
    <lineage>
        <taxon>Eukaryota</taxon>
        <taxon>Viridiplantae</taxon>
        <taxon>Streptophyta</taxon>
        <taxon>Embryophyta</taxon>
        <taxon>Tracheophyta</taxon>
        <taxon>Spermatophyta</taxon>
        <taxon>Magnoliopsida</taxon>
        <taxon>Liliopsida</taxon>
        <taxon>Poales</taxon>
        <taxon>Poaceae</taxon>
        <taxon>BOP clade</taxon>
        <taxon>Pooideae</taxon>
        <taxon>Triticodae</taxon>
        <taxon>Triticeae</taxon>
        <taxon>Triticinae</taxon>
        <taxon>Aegilops</taxon>
    </lineage>
</organism>
<reference evidence="1" key="1">
    <citation type="submission" date="2015-06" db="UniProtKB">
        <authorList>
            <consortium name="EnsemblPlants"/>
        </authorList>
    </citation>
    <scope>IDENTIFICATION</scope>
</reference>
<dbReference type="PANTHER" id="PTHR48045:SF39">
    <property type="entry name" value="UDP-GLYCOSYLTRANSFERASE 86A1-LIKE"/>
    <property type="match status" value="1"/>
</dbReference>
<sequence length="286" mass="31367">MDERYELISDGLPVGFDRSLHHDEFMGSLFQALSGHVDVVPGHVVVDPAATCLVADTFFVWPATLARKFEPRKDMITHIPGVTAIEPHELMSYLQETDTTKVVHCILFKAFEEARGADYVLCNTVEELEPSTIVALRAEKPFYAVGPIFPAGFAHSAVATSMRAESNCSHLLDAQPLGSMLYISFGSYAHVTKQELHEIAGGVLASGARFLWVMRPDIVSSDDPDPLPEGFAAASAGRGLVVSWCCLMTHKYRGSIVVLSISKSVEPNEEQKKMISGFQQGILYKH</sequence>
<dbReference type="EnsemblPlants" id="EMT04157">
    <property type="protein sequence ID" value="EMT04157"/>
    <property type="gene ID" value="F775_11044"/>
</dbReference>
<name>M8BMC5_AEGTA</name>
<accession>M8BMC5</accession>
<dbReference type="AlphaFoldDB" id="M8BMC5"/>
<dbReference type="SUPFAM" id="SSF53756">
    <property type="entry name" value="UDP-Glycosyltransferase/glycogen phosphorylase"/>
    <property type="match status" value="1"/>
</dbReference>
<dbReference type="ExpressionAtlas" id="M8BMC5">
    <property type="expression patterns" value="baseline"/>
</dbReference>
<evidence type="ECO:0000313" key="1">
    <source>
        <dbReference type="EnsemblPlants" id="EMT04157"/>
    </source>
</evidence>
<dbReference type="PANTHER" id="PTHR48045">
    <property type="entry name" value="UDP-GLYCOSYLTRANSFERASE 72B1"/>
    <property type="match status" value="1"/>
</dbReference>